<feature type="non-terminal residue" evidence="1">
    <location>
        <position position="25"/>
    </location>
</feature>
<dbReference type="EMBL" id="BPVZ01002091">
    <property type="protein sequence ID" value="GKV53863.1"/>
    <property type="molecule type" value="Genomic_DNA"/>
</dbReference>
<keyword evidence="2" id="KW-1185">Reference proteome</keyword>
<accession>A0AAV5MV39</accession>
<comment type="caution">
    <text evidence="1">The sequence shown here is derived from an EMBL/GenBank/DDBJ whole genome shotgun (WGS) entry which is preliminary data.</text>
</comment>
<evidence type="ECO:0000313" key="1">
    <source>
        <dbReference type="EMBL" id="GKV53863.1"/>
    </source>
</evidence>
<dbReference type="Proteomes" id="UP001054252">
    <property type="component" value="Unassembled WGS sequence"/>
</dbReference>
<sequence length="25" mass="2822">MKDSHLIGLTYCIKILKVSTVPYAK</sequence>
<proteinExistence type="predicted"/>
<reference evidence="1 2" key="1">
    <citation type="journal article" date="2021" name="Commun. Biol.">
        <title>The genome of Shorea leprosula (Dipterocarpaceae) highlights the ecological relevance of drought in aseasonal tropical rainforests.</title>
        <authorList>
            <person name="Ng K.K.S."/>
            <person name="Kobayashi M.J."/>
            <person name="Fawcett J.A."/>
            <person name="Hatakeyama M."/>
            <person name="Paape T."/>
            <person name="Ng C.H."/>
            <person name="Ang C.C."/>
            <person name="Tnah L.H."/>
            <person name="Lee C.T."/>
            <person name="Nishiyama T."/>
            <person name="Sese J."/>
            <person name="O'Brien M.J."/>
            <person name="Copetti D."/>
            <person name="Mohd Noor M.I."/>
            <person name="Ong R.C."/>
            <person name="Putra M."/>
            <person name="Sireger I.Z."/>
            <person name="Indrioko S."/>
            <person name="Kosugi Y."/>
            <person name="Izuno A."/>
            <person name="Isagi Y."/>
            <person name="Lee S.L."/>
            <person name="Shimizu K.K."/>
        </authorList>
    </citation>
    <scope>NUCLEOTIDE SEQUENCE [LARGE SCALE GENOMIC DNA]</scope>
    <source>
        <strain evidence="1">214</strain>
    </source>
</reference>
<dbReference type="AlphaFoldDB" id="A0AAV5MV39"/>
<organism evidence="1 2">
    <name type="scientific">Rubroshorea leprosula</name>
    <dbReference type="NCBI Taxonomy" id="152421"/>
    <lineage>
        <taxon>Eukaryota</taxon>
        <taxon>Viridiplantae</taxon>
        <taxon>Streptophyta</taxon>
        <taxon>Embryophyta</taxon>
        <taxon>Tracheophyta</taxon>
        <taxon>Spermatophyta</taxon>
        <taxon>Magnoliopsida</taxon>
        <taxon>eudicotyledons</taxon>
        <taxon>Gunneridae</taxon>
        <taxon>Pentapetalae</taxon>
        <taxon>rosids</taxon>
        <taxon>malvids</taxon>
        <taxon>Malvales</taxon>
        <taxon>Dipterocarpaceae</taxon>
        <taxon>Rubroshorea</taxon>
    </lineage>
</organism>
<protein>
    <submittedName>
        <fullName evidence="1">Uncharacterized protein</fullName>
    </submittedName>
</protein>
<name>A0AAV5MV39_9ROSI</name>
<evidence type="ECO:0000313" key="2">
    <source>
        <dbReference type="Proteomes" id="UP001054252"/>
    </source>
</evidence>
<gene>
    <name evidence="1" type="ORF">SLEP1_g60376</name>
</gene>